<evidence type="ECO:0000256" key="1">
    <source>
        <dbReference type="SAM" id="MobiDB-lite"/>
    </source>
</evidence>
<dbReference type="Proteomes" id="UP000000763">
    <property type="component" value="Chromosome 10"/>
</dbReference>
<feature type="region of interest" description="Disordered" evidence="1">
    <location>
        <begin position="89"/>
        <end position="125"/>
    </location>
</feature>
<evidence type="ECO:0000313" key="2">
    <source>
        <dbReference type="EMBL" id="AAM01063.1"/>
    </source>
</evidence>
<protein>
    <recommendedName>
        <fullName evidence="4">Retrotransposon protein, putative, unclassified</fullName>
    </recommendedName>
</protein>
<accession>Q8S6M5</accession>
<organism evidence="2 3">
    <name type="scientific">Oryza sativa subsp. japonica</name>
    <name type="common">Rice</name>
    <dbReference type="NCBI Taxonomy" id="39947"/>
    <lineage>
        <taxon>Eukaryota</taxon>
        <taxon>Viridiplantae</taxon>
        <taxon>Streptophyta</taxon>
        <taxon>Embryophyta</taxon>
        <taxon>Tracheophyta</taxon>
        <taxon>Spermatophyta</taxon>
        <taxon>Magnoliopsida</taxon>
        <taxon>Liliopsida</taxon>
        <taxon>Poales</taxon>
        <taxon>Poaceae</taxon>
        <taxon>BOP clade</taxon>
        <taxon>Oryzoideae</taxon>
        <taxon>Oryzeae</taxon>
        <taxon>Oryzinae</taxon>
        <taxon>Oryza</taxon>
        <taxon>Oryza sativa</taxon>
    </lineage>
</organism>
<proteinExistence type="predicted"/>
<sequence>MAEKPPPSPSSAGKGFPPKTDNQKFGASKVNEGNIVPINLGKLTPEQKTELEQMMQQTQHQFLNSFMETRKGTVVQKYKIKLVTDVPGIDSSKDGEVQQAPAGTAETGNQGIPEGSGDKDGNSTQLQFNNFKDWIDYAVQHALINQSGVLVNTLSNMVKSMVDGSIAEYQATVPVYLAGGVFPNYWPLITDNQPATSNVPPVQPTAPILAPAFAAPASAPGQLINPRLLPTVDPAQHQPIQQTPSRQQVIQPIQQTPPRQQAIQPIQQQGSLNASAGLMTPGNQPRQHVMTQVVPENLVHNVQPDQSVIPQVVPEHLINQFKPMPQQVQGVPQPRPWVDMIADVMREQFGLKPKDAGNLYRHPYHEWFERVQLPNRYKVPDFSKFLGAGQCFNL</sequence>
<dbReference type="AlphaFoldDB" id="Q8S6M5"/>
<name>Q8S6M5_ORYSJ</name>
<evidence type="ECO:0008006" key="4">
    <source>
        <dbReference type="Google" id="ProtNLM"/>
    </source>
</evidence>
<evidence type="ECO:0000313" key="3">
    <source>
        <dbReference type="Proteomes" id="UP000000763"/>
    </source>
</evidence>
<dbReference type="EMBL" id="AC092748">
    <property type="protein sequence ID" value="AAM01063.1"/>
    <property type="molecule type" value="Genomic_DNA"/>
</dbReference>
<reference evidence="3" key="1">
    <citation type="journal article" date="2005" name="Nature">
        <title>The map-based sequence of the rice genome.</title>
        <authorList>
            <consortium name="International rice genome sequencing project (IRGSP)"/>
            <person name="Matsumoto T."/>
            <person name="Wu J."/>
            <person name="Kanamori H."/>
            <person name="Katayose Y."/>
            <person name="Fujisawa M."/>
            <person name="Namiki N."/>
            <person name="Mizuno H."/>
            <person name="Yamamoto K."/>
            <person name="Antonio B.A."/>
            <person name="Baba T."/>
            <person name="Sakata K."/>
            <person name="Nagamura Y."/>
            <person name="Aoki H."/>
            <person name="Arikawa K."/>
            <person name="Arita K."/>
            <person name="Bito T."/>
            <person name="Chiden Y."/>
            <person name="Fujitsuka N."/>
            <person name="Fukunaka R."/>
            <person name="Hamada M."/>
            <person name="Harada C."/>
            <person name="Hayashi A."/>
            <person name="Hijishita S."/>
            <person name="Honda M."/>
            <person name="Hosokawa S."/>
            <person name="Ichikawa Y."/>
            <person name="Idonuma A."/>
            <person name="Iijima M."/>
            <person name="Ikeda M."/>
            <person name="Ikeno M."/>
            <person name="Ito K."/>
            <person name="Ito S."/>
            <person name="Ito T."/>
            <person name="Ito Y."/>
            <person name="Ito Y."/>
            <person name="Iwabuchi A."/>
            <person name="Kamiya K."/>
            <person name="Karasawa W."/>
            <person name="Kurita K."/>
            <person name="Katagiri S."/>
            <person name="Kikuta A."/>
            <person name="Kobayashi H."/>
            <person name="Kobayashi N."/>
            <person name="Machita K."/>
            <person name="Maehara T."/>
            <person name="Masukawa M."/>
            <person name="Mizubayashi T."/>
            <person name="Mukai Y."/>
            <person name="Nagasaki H."/>
            <person name="Nagata Y."/>
            <person name="Naito S."/>
            <person name="Nakashima M."/>
            <person name="Nakama Y."/>
            <person name="Nakamichi Y."/>
            <person name="Nakamura M."/>
            <person name="Meguro A."/>
            <person name="Negishi M."/>
            <person name="Ohta I."/>
            <person name="Ohta T."/>
            <person name="Okamoto M."/>
            <person name="Ono N."/>
            <person name="Saji S."/>
            <person name="Sakaguchi M."/>
            <person name="Sakai K."/>
            <person name="Shibata M."/>
            <person name="Shimokawa T."/>
            <person name="Song J."/>
            <person name="Takazaki Y."/>
            <person name="Terasawa K."/>
            <person name="Tsugane M."/>
            <person name="Tsuji K."/>
            <person name="Ueda S."/>
            <person name="Waki K."/>
            <person name="Yamagata H."/>
            <person name="Yamamoto M."/>
            <person name="Yamamoto S."/>
            <person name="Yamane H."/>
            <person name="Yoshiki S."/>
            <person name="Yoshihara R."/>
            <person name="Yukawa K."/>
            <person name="Zhong H."/>
            <person name="Yano M."/>
            <person name="Yuan Q."/>
            <person name="Ouyang S."/>
            <person name="Liu J."/>
            <person name="Jones K.M."/>
            <person name="Gansberger K."/>
            <person name="Moffat K."/>
            <person name="Hill J."/>
            <person name="Bera J."/>
            <person name="Fadrosh D."/>
            <person name="Jin S."/>
            <person name="Johri S."/>
            <person name="Kim M."/>
            <person name="Overton L."/>
            <person name="Reardon M."/>
            <person name="Tsitrin T."/>
            <person name="Vuong H."/>
            <person name="Weaver B."/>
            <person name="Ciecko A."/>
            <person name="Tallon L."/>
            <person name="Jackson J."/>
            <person name="Pai G."/>
            <person name="Aken S.V."/>
            <person name="Utterback T."/>
            <person name="Reidmuller S."/>
            <person name="Feldblyum T."/>
            <person name="Hsiao J."/>
            <person name="Zismann V."/>
            <person name="Iobst S."/>
            <person name="de Vazeille A.R."/>
            <person name="Buell C.R."/>
            <person name="Ying K."/>
            <person name="Li Y."/>
            <person name="Lu T."/>
            <person name="Huang Y."/>
            <person name="Zhao Q."/>
            <person name="Feng Q."/>
            <person name="Zhang L."/>
            <person name="Zhu J."/>
            <person name="Weng Q."/>
            <person name="Mu J."/>
            <person name="Lu Y."/>
            <person name="Fan D."/>
            <person name="Liu Y."/>
            <person name="Guan J."/>
            <person name="Zhang Y."/>
            <person name="Yu S."/>
            <person name="Liu X."/>
            <person name="Zhang Y."/>
            <person name="Hong G."/>
            <person name="Han B."/>
            <person name="Choisne N."/>
            <person name="Demange N."/>
            <person name="Orjeda G."/>
            <person name="Samain S."/>
            <person name="Cattolico L."/>
            <person name="Pelletier E."/>
            <person name="Couloux A."/>
            <person name="Segurens B."/>
            <person name="Wincker P."/>
            <person name="D'Hont A."/>
            <person name="Scarpelli C."/>
            <person name="Weissenbach J."/>
            <person name="Salanoubat M."/>
            <person name="Quetier F."/>
            <person name="Yu Y."/>
            <person name="Kim H.R."/>
            <person name="Rambo T."/>
            <person name="Currie J."/>
            <person name="Collura K."/>
            <person name="Luo M."/>
            <person name="Yang T."/>
            <person name="Ammiraju J.S.S."/>
            <person name="Engler F."/>
            <person name="Soderlund C."/>
            <person name="Wing R.A."/>
            <person name="Palmer L.E."/>
            <person name="de la Bastide M."/>
            <person name="Spiegel L."/>
            <person name="Nascimento L."/>
            <person name="Zutavern T."/>
            <person name="O'Shaughnessy A."/>
            <person name="Dike S."/>
            <person name="Dedhia N."/>
            <person name="Preston R."/>
            <person name="Balija V."/>
            <person name="McCombie W.R."/>
            <person name="Chow T."/>
            <person name="Chen H."/>
            <person name="Chung M."/>
            <person name="Chen C."/>
            <person name="Shaw J."/>
            <person name="Wu H."/>
            <person name="Hsiao K."/>
            <person name="Chao Y."/>
            <person name="Chu M."/>
            <person name="Cheng C."/>
            <person name="Hour A."/>
            <person name="Lee P."/>
            <person name="Lin S."/>
            <person name="Lin Y."/>
            <person name="Liou J."/>
            <person name="Liu S."/>
            <person name="Hsing Y."/>
            <person name="Raghuvanshi S."/>
            <person name="Mohanty A."/>
            <person name="Bharti A.K."/>
            <person name="Gaur A."/>
            <person name="Gupta V."/>
            <person name="Kumar D."/>
            <person name="Ravi V."/>
            <person name="Vij S."/>
            <person name="Kapur A."/>
            <person name="Khurana P."/>
            <person name="Khurana P."/>
            <person name="Khurana J.P."/>
            <person name="Tyagi A.K."/>
            <person name="Gaikwad K."/>
            <person name="Singh A."/>
            <person name="Dalal V."/>
            <person name="Srivastava S."/>
            <person name="Dixit A."/>
            <person name="Pal A.K."/>
            <person name="Ghazi I.A."/>
            <person name="Yadav M."/>
            <person name="Pandit A."/>
            <person name="Bhargava A."/>
            <person name="Sureshbabu K."/>
            <person name="Batra K."/>
            <person name="Sharma T.R."/>
            <person name="Mohapatra T."/>
            <person name="Singh N.K."/>
            <person name="Messing J."/>
            <person name="Nelson A.B."/>
            <person name="Fuks G."/>
            <person name="Kavchok S."/>
            <person name="Keizer G."/>
            <person name="Linton E."/>
            <person name="Llaca V."/>
            <person name="Song R."/>
            <person name="Tanyolac B."/>
            <person name="Young S."/>
            <person name="Ho-Il K."/>
            <person name="Hahn J.H."/>
            <person name="Sangsakoo G."/>
            <person name="Vanavichit A."/>
            <person name="de Mattos Luiz.A.T."/>
            <person name="Zimmer P.D."/>
            <person name="Malone G."/>
            <person name="Dellagostin O."/>
            <person name="de Oliveira A.C."/>
            <person name="Bevan M."/>
            <person name="Bancroft I."/>
            <person name="Minx P."/>
            <person name="Cordum H."/>
            <person name="Wilson R."/>
            <person name="Cheng Z."/>
            <person name="Jin W."/>
            <person name="Jiang J."/>
            <person name="Leong S.A."/>
            <person name="Iwama H."/>
            <person name="Gojobori T."/>
            <person name="Itoh T."/>
            <person name="Niimura Y."/>
            <person name="Fujii Y."/>
            <person name="Habara T."/>
            <person name="Sakai H."/>
            <person name="Sato Y."/>
            <person name="Wilson G."/>
            <person name="Kumar K."/>
            <person name="McCouch S."/>
            <person name="Juretic N."/>
            <person name="Hoen D."/>
            <person name="Wright S."/>
            <person name="Bruskiewich R."/>
            <person name="Bureau T."/>
            <person name="Miyao A."/>
            <person name="Hirochika H."/>
            <person name="Nishikawa T."/>
            <person name="Kadowaki K."/>
            <person name="Sugiura M."/>
            <person name="Burr B."/>
            <person name="Sasaki T."/>
        </authorList>
    </citation>
    <scope>NUCLEOTIDE SEQUENCE [LARGE SCALE GENOMIC DNA]</scope>
    <source>
        <strain evidence="3">cv. Nipponbare</strain>
    </source>
</reference>
<feature type="compositionally biased region" description="Low complexity" evidence="1">
    <location>
        <begin position="10"/>
        <end position="19"/>
    </location>
</feature>
<feature type="region of interest" description="Disordered" evidence="1">
    <location>
        <begin position="1"/>
        <end position="33"/>
    </location>
</feature>
<gene>
    <name evidence="2" type="primary">OSJNBa0019N10.1</name>
</gene>
<reference evidence="3" key="2">
    <citation type="journal article" date="2008" name="Nucleic Acids Res.">
        <title>The rice annotation project database (RAP-DB): 2008 update.</title>
        <authorList>
            <consortium name="The rice annotation project (RAP)"/>
        </authorList>
    </citation>
    <scope>GENOME REANNOTATION</scope>
    <source>
        <strain evidence="3">cv. Nipponbare</strain>
    </source>
</reference>